<feature type="compositionally biased region" description="Basic residues" evidence="6">
    <location>
        <begin position="620"/>
        <end position="639"/>
    </location>
</feature>
<dbReference type="InterPro" id="IPR029048">
    <property type="entry name" value="HSP70_C_sf"/>
</dbReference>
<dbReference type="Proteomes" id="UP000241890">
    <property type="component" value="Unassembled WGS sequence"/>
</dbReference>
<evidence type="ECO:0000256" key="7">
    <source>
        <dbReference type="SAM" id="SignalP"/>
    </source>
</evidence>
<dbReference type="Gene3D" id="1.20.1270.10">
    <property type="match status" value="1"/>
</dbReference>
<keyword evidence="3" id="KW-0067">ATP-binding</keyword>
<keyword evidence="1" id="KW-0547">Nucleotide-binding</keyword>
<dbReference type="SUPFAM" id="SSF53067">
    <property type="entry name" value="Actin-like ATPase domain"/>
    <property type="match status" value="2"/>
</dbReference>
<keyword evidence="7" id="KW-0732">Signal</keyword>
<dbReference type="InParanoid" id="A0A2R5H2N0"/>
<dbReference type="GO" id="GO:0140662">
    <property type="term" value="F:ATP-dependent protein folding chaperone"/>
    <property type="evidence" value="ECO:0007669"/>
    <property type="project" value="InterPro"/>
</dbReference>
<evidence type="ECO:0000256" key="2">
    <source>
        <dbReference type="ARBA" id="ARBA00022824"/>
    </source>
</evidence>
<dbReference type="Gene3D" id="3.30.420.40">
    <property type="match status" value="2"/>
</dbReference>
<keyword evidence="8" id="KW-0346">Stress response</keyword>
<feature type="compositionally biased region" description="Acidic residues" evidence="6">
    <location>
        <begin position="578"/>
        <end position="597"/>
    </location>
</feature>
<dbReference type="PANTHER" id="PTHR45639:SF3">
    <property type="entry name" value="HYPOXIA UP-REGULATED PROTEIN 1"/>
    <property type="match status" value="1"/>
</dbReference>
<dbReference type="Gene3D" id="3.30.30.30">
    <property type="match status" value="1"/>
</dbReference>
<evidence type="ECO:0000313" key="9">
    <source>
        <dbReference type="Proteomes" id="UP000241890"/>
    </source>
</evidence>
<feature type="signal peptide" evidence="7">
    <location>
        <begin position="1"/>
        <end position="26"/>
    </location>
</feature>
<keyword evidence="5" id="KW-0175">Coiled coil</keyword>
<feature type="compositionally biased region" description="Acidic residues" evidence="6">
    <location>
        <begin position="883"/>
        <end position="892"/>
    </location>
</feature>
<dbReference type="FunFam" id="3.90.640.10:FF:000003">
    <property type="entry name" value="Molecular chaperone DnaK"/>
    <property type="match status" value="1"/>
</dbReference>
<evidence type="ECO:0000256" key="6">
    <source>
        <dbReference type="SAM" id="MobiDB-lite"/>
    </source>
</evidence>
<dbReference type="EMBL" id="BEYU01000206">
    <property type="protein sequence ID" value="GBG34654.1"/>
    <property type="molecule type" value="Genomic_DNA"/>
</dbReference>
<evidence type="ECO:0000313" key="8">
    <source>
        <dbReference type="EMBL" id="GBG34654.1"/>
    </source>
</evidence>
<protein>
    <submittedName>
        <fullName evidence="8">Heat shock 70 kDa protein</fullName>
    </submittedName>
</protein>
<accession>A0A2R5H2N0</accession>
<keyword evidence="4" id="KW-0143">Chaperone</keyword>
<name>A0A2R5H2N0_9STRA</name>
<dbReference type="GO" id="GO:0034663">
    <property type="term" value="C:endoplasmic reticulum chaperone complex"/>
    <property type="evidence" value="ECO:0007669"/>
    <property type="project" value="TreeGrafter"/>
</dbReference>
<dbReference type="InterPro" id="IPR013126">
    <property type="entry name" value="Hsp_70_fam"/>
</dbReference>
<dbReference type="InterPro" id="IPR043129">
    <property type="entry name" value="ATPase_NBD"/>
</dbReference>
<dbReference type="FunCoup" id="A0A2R5H2N0">
    <property type="interactions" value="38"/>
</dbReference>
<keyword evidence="9" id="KW-1185">Reference proteome</keyword>
<comment type="caution">
    <text evidence="8">The sequence shown here is derived from an EMBL/GenBank/DDBJ whole genome shotgun (WGS) entry which is preliminary data.</text>
</comment>
<evidence type="ECO:0000256" key="4">
    <source>
        <dbReference type="ARBA" id="ARBA00023186"/>
    </source>
</evidence>
<dbReference type="CDD" id="cd10230">
    <property type="entry name" value="ASKHA_NBD_HSP70_HYOU1"/>
    <property type="match status" value="1"/>
</dbReference>
<dbReference type="Pfam" id="PF00012">
    <property type="entry name" value="HSP70"/>
    <property type="match status" value="1"/>
</dbReference>
<evidence type="ECO:0000256" key="5">
    <source>
        <dbReference type="SAM" id="Coils"/>
    </source>
</evidence>
<reference evidence="8 9" key="1">
    <citation type="submission" date="2017-12" db="EMBL/GenBank/DDBJ databases">
        <title>Sequencing, de novo assembly and annotation of complete genome of a new Thraustochytrid species, strain FCC1311.</title>
        <authorList>
            <person name="Sedici K."/>
            <person name="Godart F."/>
            <person name="Aiese Cigliano R."/>
            <person name="Sanseverino W."/>
            <person name="Barakat M."/>
            <person name="Ortet P."/>
            <person name="Marechal E."/>
            <person name="Cagnac O."/>
            <person name="Amato A."/>
        </authorList>
    </citation>
    <scope>NUCLEOTIDE SEQUENCE [LARGE SCALE GENOMIC DNA]</scope>
</reference>
<dbReference type="GO" id="GO:0005524">
    <property type="term" value="F:ATP binding"/>
    <property type="evidence" value="ECO:0007669"/>
    <property type="project" value="UniProtKB-KW"/>
</dbReference>
<dbReference type="Gene3D" id="2.60.34.10">
    <property type="entry name" value="Substrate Binding Domain Of DNAk, Chain A, domain 1"/>
    <property type="match status" value="1"/>
</dbReference>
<feature type="compositionally biased region" description="Acidic residues" evidence="6">
    <location>
        <begin position="899"/>
        <end position="915"/>
    </location>
</feature>
<feature type="coiled-coil region" evidence="5">
    <location>
        <begin position="738"/>
        <end position="765"/>
    </location>
</feature>
<dbReference type="PANTHER" id="PTHR45639">
    <property type="entry name" value="HSC70CB, ISOFORM G-RELATED"/>
    <property type="match status" value="1"/>
</dbReference>
<proteinExistence type="predicted"/>
<dbReference type="GO" id="GO:0030968">
    <property type="term" value="P:endoplasmic reticulum unfolded protein response"/>
    <property type="evidence" value="ECO:0007669"/>
    <property type="project" value="TreeGrafter"/>
</dbReference>
<keyword evidence="2" id="KW-0256">Endoplasmic reticulum</keyword>
<organism evidence="8 9">
    <name type="scientific">Hondaea fermentalgiana</name>
    <dbReference type="NCBI Taxonomy" id="2315210"/>
    <lineage>
        <taxon>Eukaryota</taxon>
        <taxon>Sar</taxon>
        <taxon>Stramenopiles</taxon>
        <taxon>Bigyra</taxon>
        <taxon>Labyrinthulomycetes</taxon>
        <taxon>Thraustochytrida</taxon>
        <taxon>Thraustochytriidae</taxon>
        <taxon>Hondaea</taxon>
    </lineage>
</organism>
<dbReference type="InterPro" id="IPR029047">
    <property type="entry name" value="HSP70_peptide-bd_sf"/>
</dbReference>
<evidence type="ECO:0000256" key="3">
    <source>
        <dbReference type="ARBA" id="ARBA00022840"/>
    </source>
</evidence>
<feature type="region of interest" description="Disordered" evidence="6">
    <location>
        <begin position="845"/>
        <end position="915"/>
    </location>
</feature>
<feature type="compositionally biased region" description="Basic and acidic residues" evidence="6">
    <location>
        <begin position="598"/>
        <end position="619"/>
    </location>
</feature>
<feature type="compositionally biased region" description="Low complexity" evidence="6">
    <location>
        <begin position="566"/>
        <end position="577"/>
    </location>
</feature>
<dbReference type="AlphaFoldDB" id="A0A2R5H2N0"/>
<feature type="chain" id="PRO_5015314764" evidence="7">
    <location>
        <begin position="27"/>
        <end position="915"/>
    </location>
</feature>
<feature type="region of interest" description="Disordered" evidence="6">
    <location>
        <begin position="548"/>
        <end position="641"/>
    </location>
</feature>
<sequence>MLSRRGLLAWTLALVVASLSAISGEAAVILGIDFGTTFIKVAFVQPGKAFDIVLNEAGKRKTNNVIAFGRDARLYGSTAAAMALRDPEHTFFRTRDLLGVAANSAEVEHLGMLDIPYELEENAATGGFKIVVDKGTPKERKLLPEELVAMILSNVQKMASDFTESKVLDCVLTVPPFFSQAQRESLLLAAEISGLRVLTLVDENVAAAVQHGVYTEFQNASHKVLLYNMGSASTKVTLLDFYGKTGKGGKTTTQIDVLAKAWDRTLGGDSIDMLMVQMIEDAFEKTHGVDPGVVRESRRALERMRSQATKVKTVLSANAEIPVSIESLHDGRDVRLHVTRKQLEDAGADLFARVTAPIERVLQESGTSVDDLHAIEIIGGGVRVPRVKEILSDYLKGKELGSHLNGDEAKAFGAVFVGANMSKAFRVRPVGLRDITTDTVQLDLVESGEPAAGAEPWAKSAVLFKSGDALDARKIVSVNVTHDFTCELSRTTPDAPERATVAFYELSGVPEAIEQFGQHGDPKVSLTIKLDLNDTVQLLQAEAIFVEKLAPPPEETPEADDSTAQATDGSEDAAAADADADAEADASDADAATEAEDEKAKGEESEKTDASEDTKDAASSKRKASRRKRKKTPTQRTHRFPLTVKRTDAGRAVRAIDDEAVAHAREVLASFDAYEEELRTKEAVKNEVESFVFEARDQVRSAEEEVDLVMSEEDKTQLFDDLEELEDWLDGEGADASLEEYRSRRKAFEKRLRKLFGRVKELDQRPAAARSARDLMSKVKSQVTKVWAKERPWITEEEKTLVLERVSIFESWLSDVESQQSSLGSLEAAAFTSADVAAHLEPLHSALEHALRRPLPTPPKSPKKASASKADAKKDDTTTEQEQQQEEEEVTTEETGKQEEEEATEDQEAEEKDEL</sequence>
<gene>
    <name evidence="8" type="ORF">FCC1311_108762</name>
</gene>
<dbReference type="OrthoDB" id="10262720at2759"/>
<evidence type="ECO:0000256" key="1">
    <source>
        <dbReference type="ARBA" id="ARBA00022741"/>
    </source>
</evidence>
<dbReference type="SUPFAM" id="SSF100934">
    <property type="entry name" value="Heat shock protein 70kD (HSP70), C-terminal subdomain"/>
    <property type="match status" value="1"/>
</dbReference>
<dbReference type="Gene3D" id="3.90.640.10">
    <property type="entry name" value="Actin, Chain A, domain 4"/>
    <property type="match status" value="1"/>
</dbReference>
<dbReference type="PRINTS" id="PR00301">
    <property type="entry name" value="HEATSHOCK70"/>
</dbReference>